<accession>A0A317W527</accession>
<feature type="region of interest" description="Disordered" evidence="1">
    <location>
        <begin position="26"/>
        <end position="53"/>
    </location>
</feature>
<evidence type="ECO:0000313" key="3">
    <source>
        <dbReference type="Proteomes" id="UP000246702"/>
    </source>
</evidence>
<sequence length="280" mass="32708">MADLLVLVSDTDDAINREFDQLKDELKKARDQQHQRALRPRSPNEVASAPNPPLATIITRPSFADYSADDVLARGIKRSYSEEAEDFPQGEPPSLALGPIFHESPQADLQEAISRLEEHFAQWGHYYYSDERKIMEGRRHMSILLLDKWTEHVMSNPGLHTWHGFRSFVLHREVKSLGSEEAARRYDRAFQKPTQSVRDHASHLTQLEHEMGVVFDDDERILKLYDTILPEVRAIADHPRWHQSDFRAWVKRLSAVELQIPCRYQVIGRKLEMQRKRRRI</sequence>
<gene>
    <name evidence="2" type="ORF">BO94DRAFT_587369</name>
</gene>
<evidence type="ECO:0000256" key="1">
    <source>
        <dbReference type="SAM" id="MobiDB-lite"/>
    </source>
</evidence>
<dbReference type="STRING" id="1450535.A0A317W527"/>
<name>A0A317W527_9EURO</name>
<reference evidence="2 3" key="1">
    <citation type="submission" date="2016-12" db="EMBL/GenBank/DDBJ databases">
        <title>The genomes of Aspergillus section Nigri reveals drivers in fungal speciation.</title>
        <authorList>
            <consortium name="DOE Joint Genome Institute"/>
            <person name="Vesth T.C."/>
            <person name="Nybo J."/>
            <person name="Theobald S."/>
            <person name="Brandl J."/>
            <person name="Frisvad J.C."/>
            <person name="Nielsen K.F."/>
            <person name="Lyhne E.K."/>
            <person name="Kogle M.E."/>
            <person name="Kuo A."/>
            <person name="Riley R."/>
            <person name="Clum A."/>
            <person name="Nolan M."/>
            <person name="Lipzen A."/>
            <person name="Salamov A."/>
            <person name="Henrissat B."/>
            <person name="Wiebenga A."/>
            <person name="De Vries R.P."/>
            <person name="Grigoriev I.V."/>
            <person name="Mortensen U.H."/>
            <person name="Andersen M.R."/>
            <person name="Baker S.E."/>
        </authorList>
    </citation>
    <scope>NUCLEOTIDE SEQUENCE [LARGE SCALE GENOMIC DNA]</scope>
    <source>
        <strain evidence="2 3">CBS 115572</strain>
    </source>
</reference>
<organism evidence="2 3">
    <name type="scientific">Aspergillus sclerotioniger CBS 115572</name>
    <dbReference type="NCBI Taxonomy" id="1450535"/>
    <lineage>
        <taxon>Eukaryota</taxon>
        <taxon>Fungi</taxon>
        <taxon>Dikarya</taxon>
        <taxon>Ascomycota</taxon>
        <taxon>Pezizomycotina</taxon>
        <taxon>Eurotiomycetes</taxon>
        <taxon>Eurotiomycetidae</taxon>
        <taxon>Eurotiales</taxon>
        <taxon>Aspergillaceae</taxon>
        <taxon>Aspergillus</taxon>
        <taxon>Aspergillus subgen. Circumdati</taxon>
    </lineage>
</organism>
<dbReference type="OrthoDB" id="4502419at2759"/>
<protein>
    <recommendedName>
        <fullName evidence="4">Retrotransposon gag domain-containing protein</fullName>
    </recommendedName>
</protein>
<comment type="caution">
    <text evidence="2">The sequence shown here is derived from an EMBL/GenBank/DDBJ whole genome shotgun (WGS) entry which is preliminary data.</text>
</comment>
<dbReference type="GeneID" id="37117962"/>
<evidence type="ECO:0000313" key="2">
    <source>
        <dbReference type="EMBL" id="PWY81664.1"/>
    </source>
</evidence>
<proteinExistence type="predicted"/>
<dbReference type="Proteomes" id="UP000246702">
    <property type="component" value="Unassembled WGS sequence"/>
</dbReference>
<dbReference type="RefSeq" id="XP_025465732.1">
    <property type="nucleotide sequence ID" value="XM_025615819.1"/>
</dbReference>
<dbReference type="EMBL" id="MSFK01000020">
    <property type="protein sequence ID" value="PWY81664.1"/>
    <property type="molecule type" value="Genomic_DNA"/>
</dbReference>
<evidence type="ECO:0008006" key="4">
    <source>
        <dbReference type="Google" id="ProtNLM"/>
    </source>
</evidence>
<keyword evidence="3" id="KW-1185">Reference proteome</keyword>
<dbReference type="AlphaFoldDB" id="A0A317W527"/>